<keyword evidence="1" id="KW-0812">Transmembrane</keyword>
<protein>
    <submittedName>
        <fullName evidence="2">Uncharacterized protein</fullName>
    </submittedName>
</protein>
<evidence type="ECO:0000256" key="1">
    <source>
        <dbReference type="SAM" id="Phobius"/>
    </source>
</evidence>
<dbReference type="PANTHER" id="PTHR45642:SF35">
    <property type="entry name" value="GDSL ESTERASE_LIPASE APG"/>
    <property type="match status" value="1"/>
</dbReference>
<comment type="caution">
    <text evidence="2">The sequence shown here is derived from an EMBL/GenBank/DDBJ whole genome shotgun (WGS) entry which is preliminary data.</text>
</comment>
<reference evidence="2 3" key="1">
    <citation type="submission" date="2024-02" db="EMBL/GenBank/DDBJ databases">
        <authorList>
            <person name="Vignale AGUSTIN F."/>
            <person name="Sosa J E."/>
            <person name="Modenutti C."/>
        </authorList>
    </citation>
    <scope>NUCLEOTIDE SEQUENCE [LARGE SCALE GENOMIC DNA]</scope>
</reference>
<dbReference type="EMBL" id="CAUOFW020006391">
    <property type="protein sequence ID" value="CAK9174535.1"/>
    <property type="molecule type" value="Genomic_DNA"/>
</dbReference>
<evidence type="ECO:0000313" key="2">
    <source>
        <dbReference type="EMBL" id="CAK9174535.1"/>
    </source>
</evidence>
<dbReference type="PANTHER" id="PTHR45642">
    <property type="entry name" value="GDSL ESTERASE/LIPASE EXL3"/>
    <property type="match status" value="1"/>
</dbReference>
<dbReference type="Proteomes" id="UP001642360">
    <property type="component" value="Unassembled WGS sequence"/>
</dbReference>
<keyword evidence="3" id="KW-1185">Reference proteome</keyword>
<sequence>MACNSIITTAAVYKEYQAKLANVAGSEKAVSILKDALYVLGAGSSDFLQNYYVNPWLNRVYTPDQYSSYLIGIFSCFIKLLCIGILIQLNLSRSSLLKLDSE</sequence>
<evidence type="ECO:0000313" key="3">
    <source>
        <dbReference type="Proteomes" id="UP001642360"/>
    </source>
</evidence>
<accession>A0ABC8TYI7</accession>
<dbReference type="AlphaFoldDB" id="A0ABC8TYI7"/>
<keyword evidence="1" id="KW-0472">Membrane</keyword>
<keyword evidence="1" id="KW-1133">Transmembrane helix</keyword>
<organism evidence="2 3">
    <name type="scientific">Ilex paraguariensis</name>
    <name type="common">yerba mate</name>
    <dbReference type="NCBI Taxonomy" id="185542"/>
    <lineage>
        <taxon>Eukaryota</taxon>
        <taxon>Viridiplantae</taxon>
        <taxon>Streptophyta</taxon>
        <taxon>Embryophyta</taxon>
        <taxon>Tracheophyta</taxon>
        <taxon>Spermatophyta</taxon>
        <taxon>Magnoliopsida</taxon>
        <taxon>eudicotyledons</taxon>
        <taxon>Gunneridae</taxon>
        <taxon>Pentapetalae</taxon>
        <taxon>asterids</taxon>
        <taxon>campanulids</taxon>
        <taxon>Aquifoliales</taxon>
        <taxon>Aquifoliaceae</taxon>
        <taxon>Ilex</taxon>
    </lineage>
</organism>
<name>A0ABC8TYI7_9AQUA</name>
<gene>
    <name evidence="2" type="ORF">ILEXP_LOCUS44286</name>
</gene>
<dbReference type="InterPro" id="IPR050592">
    <property type="entry name" value="GDSL_lipolytic_enzyme"/>
</dbReference>
<feature type="transmembrane region" description="Helical" evidence="1">
    <location>
        <begin position="66"/>
        <end position="89"/>
    </location>
</feature>
<proteinExistence type="predicted"/>